<gene>
    <name evidence="2" type="ORF">J4G33_06170</name>
</gene>
<dbReference type="PANTHER" id="PTHR47129:SF1">
    <property type="entry name" value="NMRA-LIKE DOMAIN-CONTAINING PROTEIN"/>
    <property type="match status" value="1"/>
</dbReference>
<sequence length="287" mass="29520">MTVVVTGATGHLGRLVVEDLLAHGTPPEQILATGRRTEALEQLAARGVRTATVDYARPETLAPAFEGADTVLLVSGSEVGQRVAQHGNVIEAAKAAGVRRVVYTSATEADTSALILAPEHKATEELLAASGLVTVVLRNGWYTENYVAAAQQAAQTGELVASVGEGRVASASRIDYAQGASAVLRTEEHDGAVLELAGDTSWDHHELAAAITEVTGTPVTYRPVSPEEHRAGLLAAGLDEGTAGFLVALDGNIRDGLLAGTGGALSTLLGRPTTPLVDGLRAALVEA</sequence>
<dbReference type="PANTHER" id="PTHR47129">
    <property type="entry name" value="QUINONE OXIDOREDUCTASE 2"/>
    <property type="match status" value="1"/>
</dbReference>
<dbReference type="InterPro" id="IPR052718">
    <property type="entry name" value="NmrA-type_oxidoreductase"/>
</dbReference>
<comment type="caution">
    <text evidence="2">The sequence shown here is derived from an EMBL/GenBank/DDBJ whole genome shotgun (WGS) entry which is preliminary data.</text>
</comment>
<proteinExistence type="predicted"/>
<protein>
    <submittedName>
        <fullName evidence="2">SDR family oxidoreductase</fullName>
    </submittedName>
</protein>
<dbReference type="Gene3D" id="3.90.25.10">
    <property type="entry name" value="UDP-galactose 4-epimerase, domain 1"/>
    <property type="match status" value="1"/>
</dbReference>
<reference evidence="2" key="1">
    <citation type="submission" date="2021-03" db="EMBL/GenBank/DDBJ databases">
        <title>Actinotalea soli sp. nov., isolated from soil.</title>
        <authorList>
            <person name="Ping W."/>
            <person name="Zhang J."/>
        </authorList>
    </citation>
    <scope>NUCLEOTIDE SEQUENCE</scope>
    <source>
        <strain evidence="2">BY-33</strain>
    </source>
</reference>
<keyword evidence="3" id="KW-1185">Reference proteome</keyword>
<evidence type="ECO:0000313" key="2">
    <source>
        <dbReference type="EMBL" id="MBO1751385.1"/>
    </source>
</evidence>
<evidence type="ECO:0000259" key="1">
    <source>
        <dbReference type="Pfam" id="PF13460"/>
    </source>
</evidence>
<dbReference type="InterPro" id="IPR036291">
    <property type="entry name" value="NAD(P)-bd_dom_sf"/>
</dbReference>
<dbReference type="CDD" id="cd05269">
    <property type="entry name" value="TMR_SDR_a"/>
    <property type="match status" value="1"/>
</dbReference>
<dbReference type="Gene3D" id="3.40.50.720">
    <property type="entry name" value="NAD(P)-binding Rossmann-like Domain"/>
    <property type="match status" value="1"/>
</dbReference>
<name>A0A939LQX6_9CELL</name>
<evidence type="ECO:0000313" key="3">
    <source>
        <dbReference type="Proteomes" id="UP000664209"/>
    </source>
</evidence>
<dbReference type="SUPFAM" id="SSF51735">
    <property type="entry name" value="NAD(P)-binding Rossmann-fold domains"/>
    <property type="match status" value="1"/>
</dbReference>
<dbReference type="Proteomes" id="UP000664209">
    <property type="component" value="Unassembled WGS sequence"/>
</dbReference>
<dbReference type="RefSeq" id="WP_208055044.1">
    <property type="nucleotide sequence ID" value="NZ_JAGEMK010000002.1"/>
</dbReference>
<dbReference type="EMBL" id="JAGEMK010000002">
    <property type="protein sequence ID" value="MBO1751385.1"/>
    <property type="molecule type" value="Genomic_DNA"/>
</dbReference>
<dbReference type="Pfam" id="PF13460">
    <property type="entry name" value="NAD_binding_10"/>
    <property type="match status" value="1"/>
</dbReference>
<accession>A0A939LQX6</accession>
<dbReference type="AlphaFoldDB" id="A0A939LQX6"/>
<feature type="domain" description="NAD(P)-binding" evidence="1">
    <location>
        <begin position="7"/>
        <end position="184"/>
    </location>
</feature>
<dbReference type="InterPro" id="IPR016040">
    <property type="entry name" value="NAD(P)-bd_dom"/>
</dbReference>
<organism evidence="2 3">
    <name type="scientific">Actinotalea soli</name>
    <dbReference type="NCBI Taxonomy" id="2819234"/>
    <lineage>
        <taxon>Bacteria</taxon>
        <taxon>Bacillati</taxon>
        <taxon>Actinomycetota</taxon>
        <taxon>Actinomycetes</taxon>
        <taxon>Micrococcales</taxon>
        <taxon>Cellulomonadaceae</taxon>
        <taxon>Actinotalea</taxon>
    </lineage>
</organism>